<dbReference type="GO" id="GO:0016747">
    <property type="term" value="F:acyltransferase activity, transferring groups other than amino-acyl groups"/>
    <property type="evidence" value="ECO:0007669"/>
    <property type="project" value="InterPro"/>
</dbReference>
<keyword evidence="1" id="KW-0175">Coiled coil</keyword>
<dbReference type="InterPro" id="IPR002656">
    <property type="entry name" value="Acyl_transf_3_dom"/>
</dbReference>
<keyword evidence="2" id="KW-0812">Transmembrane</keyword>
<sequence length="544" mass="62298">MHQWPTVAMGLGHHKLAFANPRSSVEVHSFHLPQRDHQSYYHDRGGDDEAARRPMGMSPFEDLSLTSSQSRSFFRRIESSRFLQVFLRYPAPDSIRLKPTSWLDGVRGVAALEVYIFHTISCWRTLFPAYNSTPDERSILQLPGIRTFFTTGGAAVCVFFALSGYVLTYKSLQWMRAGSNHLVYPSVASSMFRRGFRLYLPPICLTFFEMLATRVGYSPPLNFDFTPESNLFAQVWDWLKETWYLVNPYYTFPRAIQGFIVHPKYDAVIWTIPIEFYGSFTVYLLLLLLARVPSSAARMVLVALFAALSMFLGAWNAFCFSSGMLIADYNLAQEEEEAEGLEEELELEEVGFSLRPTRYRHPRLCAGVFVLAMYITGFPTLSSPGVHEAPMPGFEGLHAMIPWSLNMEDHARWWWSLSGVAVLFCISQLAALKSLFETYFCQYLGKIAFSLYLMHQFCIILFGLFLQNSLLAIFGVATHSMTWAYWALCLLWYVPFTLLTFALAAQVERYVDAGSVKLARWLEGKCLDVYRDLLARRKGMYRPL</sequence>
<name>A0AAD9SZM0_9HELO</name>
<evidence type="ECO:0000313" key="4">
    <source>
        <dbReference type="EMBL" id="KAK2625942.1"/>
    </source>
</evidence>
<organism evidence="4 5">
    <name type="scientific">Diplocarpon rosae</name>
    <dbReference type="NCBI Taxonomy" id="946125"/>
    <lineage>
        <taxon>Eukaryota</taxon>
        <taxon>Fungi</taxon>
        <taxon>Dikarya</taxon>
        <taxon>Ascomycota</taxon>
        <taxon>Pezizomycotina</taxon>
        <taxon>Leotiomycetes</taxon>
        <taxon>Helotiales</taxon>
        <taxon>Drepanopezizaceae</taxon>
        <taxon>Diplocarpon</taxon>
    </lineage>
</organism>
<evidence type="ECO:0000313" key="5">
    <source>
        <dbReference type="Proteomes" id="UP001285354"/>
    </source>
</evidence>
<comment type="caution">
    <text evidence="4">The sequence shown here is derived from an EMBL/GenBank/DDBJ whole genome shotgun (WGS) entry which is preliminary data.</text>
</comment>
<feature type="transmembrane region" description="Helical" evidence="2">
    <location>
        <begin position="267"/>
        <end position="290"/>
    </location>
</feature>
<dbReference type="InterPro" id="IPR050879">
    <property type="entry name" value="Acyltransferase_3"/>
</dbReference>
<reference evidence="4" key="1">
    <citation type="submission" date="2023-06" db="EMBL/GenBank/DDBJ databases">
        <title>Draft genome of Marssonina rosae.</title>
        <authorList>
            <person name="Cheng Q."/>
        </authorList>
    </citation>
    <scope>NUCLEOTIDE SEQUENCE</scope>
    <source>
        <strain evidence="4">R4</strain>
    </source>
</reference>
<evidence type="ECO:0000256" key="2">
    <source>
        <dbReference type="SAM" id="Phobius"/>
    </source>
</evidence>
<feature type="transmembrane region" description="Helical" evidence="2">
    <location>
        <begin position="364"/>
        <end position="382"/>
    </location>
</feature>
<keyword evidence="2" id="KW-1133">Transmembrane helix</keyword>
<feature type="transmembrane region" description="Helical" evidence="2">
    <location>
        <begin position="483"/>
        <end position="505"/>
    </location>
</feature>
<dbReference type="Pfam" id="PF01757">
    <property type="entry name" value="Acyl_transf_3"/>
    <property type="match status" value="1"/>
</dbReference>
<dbReference type="AlphaFoldDB" id="A0AAD9SZM0"/>
<dbReference type="EMBL" id="JAUBYV010000007">
    <property type="protein sequence ID" value="KAK2625942.1"/>
    <property type="molecule type" value="Genomic_DNA"/>
</dbReference>
<feature type="coiled-coil region" evidence="1">
    <location>
        <begin position="324"/>
        <end position="351"/>
    </location>
</feature>
<evidence type="ECO:0000259" key="3">
    <source>
        <dbReference type="Pfam" id="PF01757"/>
    </source>
</evidence>
<feature type="transmembrane region" description="Helical" evidence="2">
    <location>
        <begin position="296"/>
        <end position="318"/>
    </location>
</feature>
<dbReference type="PANTHER" id="PTHR23028">
    <property type="entry name" value="ACETYLTRANSFERASE"/>
    <property type="match status" value="1"/>
</dbReference>
<feature type="transmembrane region" description="Helical" evidence="2">
    <location>
        <begin position="413"/>
        <end position="436"/>
    </location>
</feature>
<protein>
    <recommendedName>
        <fullName evidence="3">Acyltransferase 3 domain-containing protein</fullName>
    </recommendedName>
</protein>
<gene>
    <name evidence="4" type="ORF">QTJ16_005254</name>
</gene>
<keyword evidence="5" id="KW-1185">Reference proteome</keyword>
<dbReference type="Proteomes" id="UP001285354">
    <property type="component" value="Unassembled WGS sequence"/>
</dbReference>
<dbReference type="PANTHER" id="PTHR23028:SF134">
    <property type="entry name" value="PUTATIVE (AFU_ORTHOLOGUE AFUA_4G08520)-RELATED"/>
    <property type="match status" value="1"/>
</dbReference>
<feature type="transmembrane region" description="Helical" evidence="2">
    <location>
        <begin position="148"/>
        <end position="167"/>
    </location>
</feature>
<feature type="transmembrane region" description="Helical" evidence="2">
    <location>
        <begin position="457"/>
        <end position="477"/>
    </location>
</feature>
<proteinExistence type="predicted"/>
<feature type="domain" description="Acyltransferase 3" evidence="3">
    <location>
        <begin position="101"/>
        <end position="499"/>
    </location>
</feature>
<keyword evidence="2" id="KW-0472">Membrane</keyword>
<accession>A0AAD9SZM0</accession>
<evidence type="ECO:0000256" key="1">
    <source>
        <dbReference type="SAM" id="Coils"/>
    </source>
</evidence>